<comment type="caution">
    <text evidence="1">The sequence shown here is derived from an EMBL/GenBank/DDBJ whole genome shotgun (WGS) entry which is preliminary data.</text>
</comment>
<accession>A0AAE4IY12</accession>
<dbReference type="Proteomes" id="UP001185068">
    <property type="component" value="Unassembled WGS sequence"/>
</dbReference>
<gene>
    <name evidence="1" type="ORF">MX989_04365</name>
</gene>
<sequence>MEYNRDKLLELIDYFKSRKDFANNRIDYLAGKHEICFALSGLTFRDGPYVFHEIGELREVLHPPGEVELAGALQNKSLLSPIARHMSAVTHELALQCTEPKLQQTELNIGWWILSALRCRTLIDLLVPAVANVSWDVFPAMQPNSCEVQLLEDVPAARRISPVKELSLESLDWVQQYLENWISLLESPAFRLAVDSLTTHNQHANLRMTAAALWAGFEALFGINSELRFRLALMTAAYLEERGQKRLEAYRRVKKLYDYRSKAVHGGATTDNHLIEHIVEVRELLSRLVCRITEQGVMPAVEDYEERLLT</sequence>
<organism evidence="1 2">
    <name type="scientific">Enterobacter sichuanensis</name>
    <dbReference type="NCBI Taxonomy" id="2071710"/>
    <lineage>
        <taxon>Bacteria</taxon>
        <taxon>Pseudomonadati</taxon>
        <taxon>Pseudomonadota</taxon>
        <taxon>Gammaproteobacteria</taxon>
        <taxon>Enterobacterales</taxon>
        <taxon>Enterobacteriaceae</taxon>
        <taxon>Enterobacter</taxon>
        <taxon>Enterobacter cloacae complex</taxon>
    </lineage>
</organism>
<dbReference type="RefSeq" id="WP_095452295.1">
    <property type="nucleotide sequence ID" value="NZ_JACWFD010000006.1"/>
</dbReference>
<name>A0AAE4IY12_9ENTR</name>
<dbReference type="EMBL" id="JALLIR010000001">
    <property type="protein sequence ID" value="MDR9945322.1"/>
    <property type="molecule type" value="Genomic_DNA"/>
</dbReference>
<dbReference type="AlphaFoldDB" id="A0AAE4IY12"/>
<reference evidence="1" key="1">
    <citation type="submission" date="2022-11" db="EMBL/GenBank/DDBJ databases">
        <title>blaNDM-1 and qnrB1 co-producing ST413 Enterobacter.</title>
        <authorList>
            <person name="Halder G."/>
            <person name="Chaudhuri B."/>
            <person name="Dutta S."/>
        </authorList>
    </citation>
    <scope>NUCLEOTIDE SEQUENCE</scope>
    <source>
        <strain evidence="1">PEER684</strain>
    </source>
</reference>
<protein>
    <submittedName>
        <fullName evidence="1">HEPN domain-containing protein</fullName>
    </submittedName>
</protein>
<evidence type="ECO:0000313" key="1">
    <source>
        <dbReference type="EMBL" id="MDR9945322.1"/>
    </source>
</evidence>
<proteinExistence type="predicted"/>
<evidence type="ECO:0000313" key="2">
    <source>
        <dbReference type="Proteomes" id="UP001185068"/>
    </source>
</evidence>